<dbReference type="Proteomes" id="UP000008792">
    <property type="component" value="Unassembled WGS sequence"/>
</dbReference>
<accession>A0A0Q9WII6</accession>
<dbReference type="InParanoid" id="A0A0Q9WII6"/>
<dbReference type="AlphaFoldDB" id="A0A0Q9WII6"/>
<gene>
    <name evidence="1" type="primary">Dvir\GJ26160</name>
    <name evidence="1" type="ORF">Dvir_GJ26160</name>
</gene>
<protein>
    <submittedName>
        <fullName evidence="1">Uncharacterized protein</fullName>
    </submittedName>
</protein>
<evidence type="ECO:0000313" key="1">
    <source>
        <dbReference type="EMBL" id="KRF84684.1"/>
    </source>
</evidence>
<evidence type="ECO:0000313" key="2">
    <source>
        <dbReference type="Proteomes" id="UP000008792"/>
    </source>
</evidence>
<sequence>MKSIGYPWRLAADVGTKSYDSKTIFAIRDHLIDQNQTDNAYMTSENYVLSNFRKSAYQLRNPN</sequence>
<proteinExistence type="predicted"/>
<keyword evidence="2" id="KW-1185">Reference proteome</keyword>
<name>A0A0Q9WII6_DROVI</name>
<reference evidence="1 2" key="1">
    <citation type="journal article" date="2007" name="Nature">
        <title>Evolution of genes and genomes on the Drosophila phylogeny.</title>
        <authorList>
            <consortium name="Drosophila 12 Genomes Consortium"/>
            <person name="Clark A.G."/>
            <person name="Eisen M.B."/>
            <person name="Smith D.R."/>
            <person name="Bergman C.M."/>
            <person name="Oliver B."/>
            <person name="Markow T.A."/>
            <person name="Kaufman T.C."/>
            <person name="Kellis M."/>
            <person name="Gelbart W."/>
            <person name="Iyer V.N."/>
            <person name="Pollard D.A."/>
            <person name="Sackton T.B."/>
            <person name="Larracuente A.M."/>
            <person name="Singh N.D."/>
            <person name="Abad J.P."/>
            <person name="Abt D.N."/>
            <person name="Adryan B."/>
            <person name="Aguade M."/>
            <person name="Akashi H."/>
            <person name="Anderson W.W."/>
            <person name="Aquadro C.F."/>
            <person name="Ardell D.H."/>
            <person name="Arguello R."/>
            <person name="Artieri C.G."/>
            <person name="Barbash D.A."/>
            <person name="Barker D."/>
            <person name="Barsanti P."/>
            <person name="Batterham P."/>
            <person name="Batzoglou S."/>
            <person name="Begun D."/>
            <person name="Bhutkar A."/>
            <person name="Blanco E."/>
            <person name="Bosak S.A."/>
            <person name="Bradley R.K."/>
            <person name="Brand A.D."/>
            <person name="Brent M.R."/>
            <person name="Brooks A.N."/>
            <person name="Brown R.H."/>
            <person name="Butlin R.K."/>
            <person name="Caggese C."/>
            <person name="Calvi B.R."/>
            <person name="Bernardo de Carvalho A."/>
            <person name="Caspi A."/>
            <person name="Castrezana S."/>
            <person name="Celniker S.E."/>
            <person name="Chang J.L."/>
            <person name="Chapple C."/>
            <person name="Chatterji S."/>
            <person name="Chinwalla A."/>
            <person name="Civetta A."/>
            <person name="Clifton S.W."/>
            <person name="Comeron J.M."/>
            <person name="Costello J.C."/>
            <person name="Coyne J.A."/>
            <person name="Daub J."/>
            <person name="David R.G."/>
            <person name="Delcher A.L."/>
            <person name="Delehaunty K."/>
            <person name="Do C.B."/>
            <person name="Ebling H."/>
            <person name="Edwards K."/>
            <person name="Eickbush T."/>
            <person name="Evans J.D."/>
            <person name="Filipski A."/>
            <person name="Findeiss S."/>
            <person name="Freyhult E."/>
            <person name="Fulton L."/>
            <person name="Fulton R."/>
            <person name="Garcia A.C."/>
            <person name="Gardiner A."/>
            <person name="Garfield D.A."/>
            <person name="Garvin B.E."/>
            <person name="Gibson G."/>
            <person name="Gilbert D."/>
            <person name="Gnerre S."/>
            <person name="Godfrey J."/>
            <person name="Good R."/>
            <person name="Gotea V."/>
            <person name="Gravely B."/>
            <person name="Greenberg A.J."/>
            <person name="Griffiths-Jones S."/>
            <person name="Gross S."/>
            <person name="Guigo R."/>
            <person name="Gustafson E.A."/>
            <person name="Haerty W."/>
            <person name="Hahn M.W."/>
            <person name="Halligan D.L."/>
            <person name="Halpern A.L."/>
            <person name="Halter G.M."/>
            <person name="Han M.V."/>
            <person name="Heger A."/>
            <person name="Hillier L."/>
            <person name="Hinrichs A.S."/>
            <person name="Holmes I."/>
            <person name="Hoskins R.A."/>
            <person name="Hubisz M.J."/>
            <person name="Hultmark D."/>
            <person name="Huntley M.A."/>
            <person name="Jaffe D.B."/>
            <person name="Jagadeeshan S."/>
            <person name="Jeck W.R."/>
            <person name="Johnson J."/>
            <person name="Jones C.D."/>
            <person name="Jordan W.C."/>
            <person name="Karpen G.H."/>
            <person name="Kataoka E."/>
            <person name="Keightley P.D."/>
            <person name="Kheradpour P."/>
            <person name="Kirkness E.F."/>
            <person name="Koerich L.B."/>
            <person name="Kristiansen K."/>
            <person name="Kudrna D."/>
            <person name="Kulathinal R.J."/>
            <person name="Kumar S."/>
            <person name="Kwok R."/>
            <person name="Lander E."/>
            <person name="Langley C.H."/>
            <person name="Lapoint R."/>
            <person name="Lazzaro B.P."/>
            <person name="Lee S.J."/>
            <person name="Levesque L."/>
            <person name="Li R."/>
            <person name="Lin C.F."/>
            <person name="Lin M.F."/>
            <person name="Lindblad-Toh K."/>
            <person name="Llopart A."/>
            <person name="Long M."/>
            <person name="Low L."/>
            <person name="Lozovsky E."/>
            <person name="Lu J."/>
            <person name="Luo M."/>
            <person name="Machado C.A."/>
            <person name="Makalowski W."/>
            <person name="Marzo M."/>
            <person name="Matsuda M."/>
            <person name="Matzkin L."/>
            <person name="McAllister B."/>
            <person name="McBride C.S."/>
            <person name="McKernan B."/>
            <person name="McKernan K."/>
            <person name="Mendez-Lago M."/>
            <person name="Minx P."/>
            <person name="Mollenhauer M.U."/>
            <person name="Montooth K."/>
            <person name="Mount S.M."/>
            <person name="Mu X."/>
            <person name="Myers E."/>
            <person name="Negre B."/>
            <person name="Newfeld S."/>
            <person name="Nielsen R."/>
            <person name="Noor M.A."/>
            <person name="O'Grady P."/>
            <person name="Pachter L."/>
            <person name="Papaceit M."/>
            <person name="Parisi M.J."/>
            <person name="Parisi M."/>
            <person name="Parts L."/>
            <person name="Pedersen J.S."/>
            <person name="Pesole G."/>
            <person name="Phillippy A.M."/>
            <person name="Ponting C.P."/>
            <person name="Pop M."/>
            <person name="Porcelli D."/>
            <person name="Powell J.R."/>
            <person name="Prohaska S."/>
            <person name="Pruitt K."/>
            <person name="Puig M."/>
            <person name="Quesneville H."/>
            <person name="Ram K.R."/>
            <person name="Rand D."/>
            <person name="Rasmussen M.D."/>
            <person name="Reed L.K."/>
            <person name="Reenan R."/>
            <person name="Reily A."/>
            <person name="Remington K.A."/>
            <person name="Rieger T.T."/>
            <person name="Ritchie M.G."/>
            <person name="Robin C."/>
            <person name="Rogers Y.H."/>
            <person name="Rohde C."/>
            <person name="Rozas J."/>
            <person name="Rubenfield M.J."/>
            <person name="Ruiz A."/>
            <person name="Russo S."/>
            <person name="Salzberg S.L."/>
            <person name="Sanchez-Gracia A."/>
            <person name="Saranga D.J."/>
            <person name="Sato H."/>
            <person name="Schaeffer S.W."/>
            <person name="Schatz M.C."/>
            <person name="Schlenke T."/>
            <person name="Schwartz R."/>
            <person name="Segarra C."/>
            <person name="Singh R.S."/>
            <person name="Sirot L."/>
            <person name="Sirota M."/>
            <person name="Sisneros N.B."/>
            <person name="Smith C.D."/>
            <person name="Smith T.F."/>
            <person name="Spieth J."/>
            <person name="Stage D.E."/>
            <person name="Stark A."/>
            <person name="Stephan W."/>
            <person name="Strausberg R.L."/>
            <person name="Strempel S."/>
            <person name="Sturgill D."/>
            <person name="Sutton G."/>
            <person name="Sutton G.G."/>
            <person name="Tao W."/>
            <person name="Teichmann S."/>
            <person name="Tobari Y.N."/>
            <person name="Tomimura Y."/>
            <person name="Tsolas J.M."/>
            <person name="Valente V.L."/>
            <person name="Venter E."/>
            <person name="Venter J.C."/>
            <person name="Vicario S."/>
            <person name="Vieira F.G."/>
            <person name="Vilella A.J."/>
            <person name="Villasante A."/>
            <person name="Walenz B."/>
            <person name="Wang J."/>
            <person name="Wasserman M."/>
            <person name="Watts T."/>
            <person name="Wilson D."/>
            <person name="Wilson R.K."/>
            <person name="Wing R.A."/>
            <person name="Wolfner M.F."/>
            <person name="Wong A."/>
            <person name="Wong G.K."/>
            <person name="Wu C.I."/>
            <person name="Wu G."/>
            <person name="Yamamoto D."/>
            <person name="Yang H.P."/>
            <person name="Yang S.P."/>
            <person name="Yorke J.A."/>
            <person name="Yoshida K."/>
            <person name="Zdobnov E."/>
            <person name="Zhang P."/>
            <person name="Zhang Y."/>
            <person name="Zimin A.V."/>
            <person name="Baldwin J."/>
            <person name="Abdouelleil A."/>
            <person name="Abdulkadir J."/>
            <person name="Abebe A."/>
            <person name="Abera B."/>
            <person name="Abreu J."/>
            <person name="Acer S.C."/>
            <person name="Aftuck L."/>
            <person name="Alexander A."/>
            <person name="An P."/>
            <person name="Anderson E."/>
            <person name="Anderson S."/>
            <person name="Arachi H."/>
            <person name="Azer M."/>
            <person name="Bachantsang P."/>
            <person name="Barry A."/>
            <person name="Bayul T."/>
            <person name="Berlin A."/>
            <person name="Bessette D."/>
            <person name="Bloom T."/>
            <person name="Blye J."/>
            <person name="Boguslavskiy L."/>
            <person name="Bonnet C."/>
            <person name="Boukhgalter B."/>
            <person name="Bourzgui I."/>
            <person name="Brown A."/>
            <person name="Cahill P."/>
            <person name="Channer S."/>
            <person name="Cheshatsang Y."/>
            <person name="Chuda L."/>
            <person name="Citroen M."/>
            <person name="Collymore A."/>
            <person name="Cooke P."/>
            <person name="Costello M."/>
            <person name="D'Aco K."/>
            <person name="Daza R."/>
            <person name="De Haan G."/>
            <person name="DeGray S."/>
            <person name="DeMaso C."/>
            <person name="Dhargay N."/>
            <person name="Dooley K."/>
            <person name="Dooley E."/>
            <person name="Doricent M."/>
            <person name="Dorje P."/>
            <person name="Dorjee K."/>
            <person name="Dupes A."/>
            <person name="Elong R."/>
            <person name="Falk J."/>
            <person name="Farina A."/>
            <person name="Faro S."/>
            <person name="Ferguson D."/>
            <person name="Fisher S."/>
            <person name="Foley C.D."/>
            <person name="Franke A."/>
            <person name="Friedrich D."/>
            <person name="Gadbois L."/>
            <person name="Gearin G."/>
            <person name="Gearin C.R."/>
            <person name="Giannoukos G."/>
            <person name="Goode T."/>
            <person name="Graham J."/>
            <person name="Grandbois E."/>
            <person name="Grewal S."/>
            <person name="Gyaltsen K."/>
            <person name="Hafez N."/>
            <person name="Hagos B."/>
            <person name="Hall J."/>
            <person name="Henson C."/>
            <person name="Hollinger A."/>
            <person name="Honan T."/>
            <person name="Huard M.D."/>
            <person name="Hughes L."/>
            <person name="Hurhula B."/>
            <person name="Husby M.E."/>
            <person name="Kamat A."/>
            <person name="Kanga B."/>
            <person name="Kashin S."/>
            <person name="Khazanovich D."/>
            <person name="Kisner P."/>
            <person name="Lance K."/>
            <person name="Lara M."/>
            <person name="Lee W."/>
            <person name="Lennon N."/>
            <person name="Letendre F."/>
            <person name="LeVine R."/>
            <person name="Lipovsky A."/>
            <person name="Liu X."/>
            <person name="Liu J."/>
            <person name="Liu S."/>
            <person name="Lokyitsang T."/>
            <person name="Lokyitsang Y."/>
            <person name="Lubonja R."/>
            <person name="Lui A."/>
            <person name="MacDonald P."/>
            <person name="Magnisalis V."/>
            <person name="Maru K."/>
            <person name="Matthews C."/>
            <person name="McCusker W."/>
            <person name="McDonough S."/>
            <person name="Mehta T."/>
            <person name="Meldrim J."/>
            <person name="Meneus L."/>
            <person name="Mihai O."/>
            <person name="Mihalev A."/>
            <person name="Mihova T."/>
            <person name="Mittelman R."/>
            <person name="Mlenga V."/>
            <person name="Montmayeur A."/>
            <person name="Mulrain L."/>
            <person name="Navidi A."/>
            <person name="Naylor J."/>
            <person name="Negash T."/>
            <person name="Nguyen T."/>
            <person name="Nguyen N."/>
            <person name="Nicol R."/>
            <person name="Norbu C."/>
            <person name="Norbu N."/>
            <person name="Novod N."/>
            <person name="O'Neill B."/>
            <person name="Osman S."/>
            <person name="Markiewicz E."/>
            <person name="Oyono O.L."/>
            <person name="Patti C."/>
            <person name="Phunkhang P."/>
            <person name="Pierre F."/>
            <person name="Priest M."/>
            <person name="Raghuraman S."/>
            <person name="Rege F."/>
            <person name="Reyes R."/>
            <person name="Rise C."/>
            <person name="Rogov P."/>
            <person name="Ross K."/>
            <person name="Ryan E."/>
            <person name="Settipalli S."/>
            <person name="Shea T."/>
            <person name="Sherpa N."/>
            <person name="Shi L."/>
            <person name="Shih D."/>
            <person name="Sparrow T."/>
            <person name="Spaulding J."/>
            <person name="Stalker J."/>
            <person name="Stange-Thomann N."/>
            <person name="Stavropoulos S."/>
            <person name="Stone C."/>
            <person name="Strader C."/>
            <person name="Tesfaye S."/>
            <person name="Thomson T."/>
            <person name="Thoulutsang Y."/>
            <person name="Thoulutsang D."/>
            <person name="Topham K."/>
            <person name="Topping I."/>
            <person name="Tsamla T."/>
            <person name="Vassiliev H."/>
            <person name="Vo A."/>
            <person name="Wangchuk T."/>
            <person name="Wangdi T."/>
            <person name="Weiand M."/>
            <person name="Wilkinson J."/>
            <person name="Wilson A."/>
            <person name="Yadav S."/>
            <person name="Young G."/>
            <person name="Yu Q."/>
            <person name="Zembek L."/>
            <person name="Zhong D."/>
            <person name="Zimmer A."/>
            <person name="Zwirko Z."/>
            <person name="Jaffe D.B."/>
            <person name="Alvarez P."/>
            <person name="Brockman W."/>
            <person name="Butler J."/>
            <person name="Chin C."/>
            <person name="Gnerre S."/>
            <person name="Grabherr M."/>
            <person name="Kleber M."/>
            <person name="Mauceli E."/>
            <person name="MacCallum I."/>
        </authorList>
    </citation>
    <scope>NUCLEOTIDE SEQUENCE [LARGE SCALE GENOMIC DNA]</scope>
    <source>
        <strain evidence="2">Tucson 15010-1051.87</strain>
    </source>
</reference>
<dbReference type="EMBL" id="CH940647">
    <property type="protein sequence ID" value="KRF84684.1"/>
    <property type="molecule type" value="Genomic_DNA"/>
</dbReference>
<organism evidence="1 2">
    <name type="scientific">Drosophila virilis</name>
    <name type="common">Fruit fly</name>
    <dbReference type="NCBI Taxonomy" id="7244"/>
    <lineage>
        <taxon>Eukaryota</taxon>
        <taxon>Metazoa</taxon>
        <taxon>Ecdysozoa</taxon>
        <taxon>Arthropoda</taxon>
        <taxon>Hexapoda</taxon>
        <taxon>Insecta</taxon>
        <taxon>Pterygota</taxon>
        <taxon>Neoptera</taxon>
        <taxon>Endopterygota</taxon>
        <taxon>Diptera</taxon>
        <taxon>Brachycera</taxon>
        <taxon>Muscomorpha</taxon>
        <taxon>Ephydroidea</taxon>
        <taxon>Drosophilidae</taxon>
        <taxon>Drosophila</taxon>
    </lineage>
</organism>